<dbReference type="SMART" id="SM00471">
    <property type="entry name" value="HDc"/>
    <property type="match status" value="1"/>
</dbReference>
<dbReference type="Pfam" id="PF01966">
    <property type="entry name" value="HD"/>
    <property type="match status" value="1"/>
</dbReference>
<evidence type="ECO:0000313" key="3">
    <source>
        <dbReference type="Proteomes" id="UP000435649"/>
    </source>
</evidence>
<dbReference type="RefSeq" id="WP_154420439.1">
    <property type="nucleotide sequence ID" value="NZ_VUNS01000032.1"/>
</dbReference>
<comment type="caution">
    <text evidence="2">The sequence shown here is derived from an EMBL/GenBank/DDBJ whole genome shotgun (WGS) entry which is preliminary data.</text>
</comment>
<dbReference type="SUPFAM" id="SSF109604">
    <property type="entry name" value="HD-domain/PDEase-like"/>
    <property type="match status" value="1"/>
</dbReference>
<keyword evidence="3" id="KW-1185">Reference proteome</keyword>
<dbReference type="EMBL" id="VUNS01000032">
    <property type="protein sequence ID" value="MST99249.1"/>
    <property type="molecule type" value="Genomic_DNA"/>
</dbReference>
<evidence type="ECO:0000259" key="1">
    <source>
        <dbReference type="PROSITE" id="PS51831"/>
    </source>
</evidence>
<dbReference type="PROSITE" id="PS51831">
    <property type="entry name" value="HD"/>
    <property type="match status" value="1"/>
</dbReference>
<gene>
    <name evidence="2" type="ORF">FYJ85_19670</name>
</gene>
<dbReference type="AlphaFoldDB" id="A0A844GAI7"/>
<dbReference type="Proteomes" id="UP000435649">
    <property type="component" value="Unassembled WGS sequence"/>
</dbReference>
<accession>A0A844GAI7</accession>
<feature type="domain" description="HD" evidence="1">
    <location>
        <begin position="29"/>
        <end position="135"/>
    </location>
</feature>
<dbReference type="Gene3D" id="1.10.3210.50">
    <property type="match status" value="1"/>
</dbReference>
<protein>
    <submittedName>
        <fullName evidence="2">HD domain-containing protein</fullName>
    </submittedName>
</protein>
<dbReference type="InterPro" id="IPR003607">
    <property type="entry name" value="HD/PDEase_dom"/>
</dbReference>
<organism evidence="2 3">
    <name type="scientific">Victivallis lenta</name>
    <dbReference type="NCBI Taxonomy" id="2606640"/>
    <lineage>
        <taxon>Bacteria</taxon>
        <taxon>Pseudomonadati</taxon>
        <taxon>Lentisphaerota</taxon>
        <taxon>Lentisphaeria</taxon>
        <taxon>Victivallales</taxon>
        <taxon>Victivallaceae</taxon>
        <taxon>Victivallis</taxon>
    </lineage>
</organism>
<evidence type="ECO:0000313" key="2">
    <source>
        <dbReference type="EMBL" id="MST99249.1"/>
    </source>
</evidence>
<name>A0A844GAI7_9BACT</name>
<sequence>MTGERFEEKFSEVAAQVRSKLDSASGCHDYDHTRRVLANAVRLAEQLPEADLRIVRLAALLHDVARPEEMAAEGKLCHAELGAKQVIPILEKAGFEPELIRHVSGAVLTHRFRAKRIPATLEAKIVYDADKLDSLGAVGVGRAFLFAGRVHARLHNTEREAVNSPAYSREDTAYREYLVKLRHLPDGMLTEPGRTIARERAAFMAEFFRRMNAETGLDANMPS</sequence>
<dbReference type="NCBIfam" id="TIGR00277">
    <property type="entry name" value="HDIG"/>
    <property type="match status" value="1"/>
</dbReference>
<dbReference type="CDD" id="cd00077">
    <property type="entry name" value="HDc"/>
    <property type="match status" value="1"/>
</dbReference>
<dbReference type="PANTHER" id="PTHR33594">
    <property type="entry name" value="SUPERFAMILY HYDROLASE, PUTATIVE (AFU_ORTHOLOGUE AFUA_1G03035)-RELATED"/>
    <property type="match status" value="1"/>
</dbReference>
<dbReference type="InterPro" id="IPR006674">
    <property type="entry name" value="HD_domain"/>
</dbReference>
<dbReference type="PANTHER" id="PTHR33594:SF1">
    <property type="entry name" value="HD_PDEASE DOMAIN-CONTAINING PROTEIN"/>
    <property type="match status" value="1"/>
</dbReference>
<reference evidence="2 3" key="1">
    <citation type="submission" date="2019-08" db="EMBL/GenBank/DDBJ databases">
        <title>In-depth cultivation of the pig gut microbiome towards novel bacterial diversity and tailored functional studies.</title>
        <authorList>
            <person name="Wylensek D."/>
            <person name="Hitch T.C.A."/>
            <person name="Clavel T."/>
        </authorList>
    </citation>
    <scope>NUCLEOTIDE SEQUENCE [LARGE SCALE GENOMIC DNA]</scope>
    <source>
        <strain evidence="2 3">BBE-744-WT-12</strain>
    </source>
</reference>
<proteinExistence type="predicted"/>
<dbReference type="InterPro" id="IPR006675">
    <property type="entry name" value="HDIG_dom"/>
</dbReference>